<dbReference type="EMBL" id="CP037867">
    <property type="protein sequence ID" value="QBM28284.1"/>
    <property type="molecule type" value="Genomic_DNA"/>
</dbReference>
<evidence type="ECO:0000313" key="3">
    <source>
        <dbReference type="Proteomes" id="UP000293912"/>
    </source>
</evidence>
<feature type="transmembrane region" description="Helical" evidence="1">
    <location>
        <begin position="74"/>
        <end position="96"/>
    </location>
</feature>
<dbReference type="AlphaFoldDB" id="A0A4P6X3K5"/>
<name>A0A4P6X3K5_HYDPS</name>
<dbReference type="InterPro" id="IPR021356">
    <property type="entry name" value="Integr_conj_element_PFL4702"/>
</dbReference>
<feature type="transmembrane region" description="Helical" evidence="1">
    <location>
        <begin position="27"/>
        <end position="44"/>
    </location>
</feature>
<keyword evidence="1" id="KW-0812">Transmembrane</keyword>
<organism evidence="2 3">
    <name type="scientific">Hydrogenophaga pseudoflava</name>
    <name type="common">Pseudomonas carboxydoflava</name>
    <dbReference type="NCBI Taxonomy" id="47421"/>
    <lineage>
        <taxon>Bacteria</taxon>
        <taxon>Pseudomonadati</taxon>
        <taxon>Pseudomonadota</taxon>
        <taxon>Betaproteobacteria</taxon>
        <taxon>Burkholderiales</taxon>
        <taxon>Comamonadaceae</taxon>
        <taxon>Hydrogenophaga</taxon>
    </lineage>
</organism>
<gene>
    <name evidence="2" type="ORF">HPF_11345</name>
</gene>
<dbReference type="KEGG" id="hpse:HPF_11345"/>
<proteinExistence type="predicted"/>
<evidence type="ECO:0008006" key="4">
    <source>
        <dbReference type="Google" id="ProtNLM"/>
    </source>
</evidence>
<dbReference type="Proteomes" id="UP000293912">
    <property type="component" value="Chromosome"/>
</dbReference>
<protein>
    <recommendedName>
        <fullName evidence="4">Integrating conjugative element membrane protein, PFL_4702 family</fullName>
    </recommendedName>
</protein>
<sequence precursor="true">MTQRQHPPARQAAAAGFKHLGDRLQRWALAPVVAVMCSPALAALPTMPTPGTDMNGATCAAGDWMCAMSAYFKAGMAILGLVLVALGFLYVVGGALSKWREYTAGRAQIADLKEYFIMGMILTVFLVILVTYAFQVIGQT</sequence>
<evidence type="ECO:0000256" key="1">
    <source>
        <dbReference type="SAM" id="Phobius"/>
    </source>
</evidence>
<keyword evidence="1" id="KW-1133">Transmembrane helix</keyword>
<keyword evidence="3" id="KW-1185">Reference proteome</keyword>
<evidence type="ECO:0000313" key="2">
    <source>
        <dbReference type="EMBL" id="QBM28284.1"/>
    </source>
</evidence>
<dbReference type="RefSeq" id="WP_133156645.1">
    <property type="nucleotide sequence ID" value="NZ_CP037867.1"/>
</dbReference>
<keyword evidence="1" id="KW-0472">Membrane</keyword>
<feature type="transmembrane region" description="Helical" evidence="1">
    <location>
        <begin position="116"/>
        <end position="137"/>
    </location>
</feature>
<dbReference type="NCBIfam" id="TIGR03745">
    <property type="entry name" value="conj_TIGR03745"/>
    <property type="match status" value="1"/>
</dbReference>
<dbReference type="Pfam" id="PF11190">
    <property type="entry name" value="DUF2976"/>
    <property type="match status" value="1"/>
</dbReference>
<accession>A0A4P6X3K5</accession>
<reference evidence="2 3" key="1">
    <citation type="submission" date="2019-03" db="EMBL/GenBank/DDBJ databases">
        <authorList>
            <person name="Sebastian G."/>
            <person name="Baumann P."/>
            <person name="Ruckert C."/>
            <person name="Kalinowski J."/>
            <person name="Nebel B."/>
            <person name="Takors R."/>
            <person name="Blombach B."/>
        </authorList>
    </citation>
    <scope>NUCLEOTIDE SEQUENCE [LARGE SCALE GENOMIC DNA]</scope>
    <source>
        <strain evidence="2 3">DSM 1084</strain>
    </source>
</reference>